<evidence type="ECO:0000313" key="3">
    <source>
        <dbReference type="Proteomes" id="UP001194714"/>
    </source>
</evidence>
<accession>A0ABS0AY35</accession>
<evidence type="ECO:0000313" key="2">
    <source>
        <dbReference type="EMBL" id="MBF5059036.1"/>
    </source>
</evidence>
<dbReference type="SUPFAM" id="SSF53448">
    <property type="entry name" value="Nucleotide-diphospho-sugar transferases"/>
    <property type="match status" value="1"/>
</dbReference>
<dbReference type="Gene3D" id="3.90.550.10">
    <property type="entry name" value="Spore Coat Polysaccharide Biosynthesis Protein SpsA, Chain A"/>
    <property type="match status" value="1"/>
</dbReference>
<gene>
    <name evidence="2" type="ORF">NEPTK9_000541</name>
</gene>
<comment type="caution">
    <text evidence="2">The sequence shown here is derived from an EMBL/GenBank/DDBJ whole genome shotgun (WGS) entry which is preliminary data.</text>
</comment>
<keyword evidence="1" id="KW-0812">Transmembrane</keyword>
<evidence type="ECO:0008006" key="4">
    <source>
        <dbReference type="Google" id="ProtNLM"/>
    </source>
</evidence>
<name>A0ABS0AY35_9BACT</name>
<dbReference type="Proteomes" id="UP001194714">
    <property type="component" value="Unassembled WGS sequence"/>
</dbReference>
<proteinExistence type="predicted"/>
<dbReference type="InterPro" id="IPR029044">
    <property type="entry name" value="Nucleotide-diphossugar_trans"/>
</dbReference>
<evidence type="ECO:0000256" key="1">
    <source>
        <dbReference type="SAM" id="Phobius"/>
    </source>
</evidence>
<keyword evidence="3" id="KW-1185">Reference proteome</keyword>
<keyword evidence="1" id="KW-1133">Transmembrane helix</keyword>
<reference evidence="2 3" key="1">
    <citation type="submission" date="2020-01" db="EMBL/GenBank/DDBJ databases">
        <title>Draft genome sequence of Cand. Neptunochlamydia vexilliferae K9.</title>
        <authorList>
            <person name="Schulz F."/>
            <person name="Koestlbacher S."/>
            <person name="Wascher F."/>
            <person name="Pizzetti I."/>
            <person name="Horn M."/>
        </authorList>
    </citation>
    <scope>NUCLEOTIDE SEQUENCE [LARGE SCALE GENOMIC DNA]</scope>
    <source>
        <strain evidence="2 3">K9</strain>
    </source>
</reference>
<sequence>MWSFCPLEPEKKSKIPSGTPRWQSAGKNLIIGAYYMRRFFYILMFTGVGFLLGFGAWKIKAEIIAKREAKKKHTAYATHPVTENKNFVIITYAKNNEKTCEQNLLSALNQEYESFRVIYIDDGSKKEAFATARAYISNHDFNGRVTLIQNKEEEGEVESIYRAIHSCKNDELVILLGGEESFAHSGVLAKLNRYFADPDVWMTAAEEVRVPAYNKSIGPLFYQTFYAGLFKQIKLQDFLEEGKFSQKGCENIMTSPLKALAGKHAYHVQEPFFLSRKEKKIELRQENYHCLGRNPWHDFSRDEELVDIVIFSYNRPLQLYAFLESSEKYVENLHRQFVIYRVGNTHYEKGYDKVKEAFPNVIYIRQSIETPYEDFAPMVRKVVFNRDFSIARYVTFALDDHLIKDQIDLKEGVKLLKETGAHGFYFRLGNNLDDHPEERKVEVEEGVYAWQFSKMEGEWGAPNSVRMALFKKEDIHSDFLHMKFHNPNILQALWNKQANLLRVGLYYDQSKVVRLPLNTVMENEWIHAKSPKISTKDLLTTFEQGLKMDISSLERLENKKVELEISPRFVKR</sequence>
<dbReference type="Pfam" id="PF13641">
    <property type="entry name" value="Glyco_tranf_2_3"/>
    <property type="match status" value="1"/>
</dbReference>
<organism evidence="2 3">
    <name type="scientific">Candidatus Neptunichlamydia vexilliferae</name>
    <dbReference type="NCBI Taxonomy" id="1651774"/>
    <lineage>
        <taxon>Bacteria</taxon>
        <taxon>Pseudomonadati</taxon>
        <taxon>Chlamydiota</taxon>
        <taxon>Chlamydiia</taxon>
        <taxon>Parachlamydiales</taxon>
        <taxon>Simkaniaceae</taxon>
        <taxon>Candidatus Neptunichlamydia</taxon>
    </lineage>
</organism>
<dbReference type="EMBL" id="JAAEJV010000009">
    <property type="protein sequence ID" value="MBF5059036.1"/>
    <property type="molecule type" value="Genomic_DNA"/>
</dbReference>
<protein>
    <recommendedName>
        <fullName evidence="4">Glycosyltransferase 2-like domain-containing protein</fullName>
    </recommendedName>
</protein>
<keyword evidence="1" id="KW-0472">Membrane</keyword>
<feature type="transmembrane region" description="Helical" evidence="1">
    <location>
        <begin position="39"/>
        <end position="57"/>
    </location>
</feature>